<dbReference type="PROSITE" id="PS00678">
    <property type="entry name" value="WD_REPEATS_1"/>
    <property type="match status" value="1"/>
</dbReference>
<dbReference type="InterPro" id="IPR019775">
    <property type="entry name" value="WD40_repeat_CS"/>
</dbReference>
<dbReference type="EMBL" id="QHKI01000061">
    <property type="protein sequence ID" value="RSM71867.1"/>
    <property type="molecule type" value="Genomic_DNA"/>
</dbReference>
<comment type="caution">
    <text evidence="6">The sequence shown here is derived from an EMBL/GenBank/DDBJ whole genome shotgun (WGS) entry which is preliminary data.</text>
</comment>
<feature type="repeat" description="WD" evidence="3">
    <location>
        <begin position="345"/>
        <end position="388"/>
    </location>
</feature>
<keyword evidence="1 3" id="KW-0853">WD repeat</keyword>
<dbReference type="Pfam" id="PF07693">
    <property type="entry name" value="KAP_NTPase"/>
    <property type="match status" value="1"/>
</dbReference>
<feature type="repeat" description="WD" evidence="3">
    <location>
        <begin position="185"/>
        <end position="228"/>
    </location>
</feature>
<dbReference type="InterPro" id="IPR001680">
    <property type="entry name" value="WD40_rpt"/>
</dbReference>
<feature type="transmembrane region" description="Helical" evidence="4">
    <location>
        <begin position="546"/>
        <end position="568"/>
    </location>
</feature>
<keyword evidence="2" id="KW-0677">Repeat</keyword>
<evidence type="ECO:0000313" key="7">
    <source>
        <dbReference type="Proteomes" id="UP000287547"/>
    </source>
</evidence>
<proteinExistence type="predicted"/>
<dbReference type="InterPro" id="IPR011646">
    <property type="entry name" value="KAP_P-loop"/>
</dbReference>
<gene>
    <name evidence="6" type="ORF">DMH04_43180</name>
</gene>
<sequence>MPKRVYVISSREDRPKARQSLAKALAEAGHQVVDELLPDVDGAVVVIGPGALHSSKVFQATQQLLALQNDRWFPVVPLLADGMDLAQVRASALQALGGIQMSRAASLQHRITDTLAALGAGRQVPAERVHHPFTTIRVINASPLGAVTSVTTGEVAGSPVVAAACDNGEVQVWQLLDRTARPLVLIGHDGPVWTVAIGRALGRDVIVSGGNDHAVRIWDAVTGESLAVLTGHQSAVNCVAISPTGTHVASASEVTGTLYWQLHDGGPNAVPAHSFKAATAVAFHGDEILVGTSTGTLHQLNIEDRTTTSIGELAVAVTAVAADGPIIVSGGDDGFVQEWNLSRPVESHPGGVRAVAVGVLNGVDVVVSGGKDSLVQVWELASDDIRKLEGHSQTVRGVAVGTIEDQSVIVSGGDDGMVRIWGDVVADHVEWLSDSPSDEDLLMRRPLARSVAARLRRMNDDEPGTSFLVHVDGPWGAGKSTLLKFLEKELEPAFTPIHFNAWAESGVGPAWWALLTKLRTAVSKQRRWPGRVWLRLREAVARLRRVGAPVALAFIGLIALAGLVWWLFSPAAIKQISNTITGALAAIGTFGAGALVVSRFLLWDSARGAKLFEQSNTNPMLEVSRHFGWLMARSKKPVVFFIDDLDRCQDTYVVELLDNVQTLVRDASKRSAHFVVSADGAWIRTSYELAYEKFSEAVSAPGQPLGYLFLDKFFQLRIPVPSIDAPRQQQYLRELLKGPVTSTKELAEEEHRVREQLTKSTTEAQVIETLESASAEVRDRVAETALDKLTTPEAVAATEHSLQRFAPLLPPNPRTMKRFVNAYSALRAVRTLEGNPVRVESLALWTIIEIRWPSLADYLRTHPEAISLVGKDELDDVPERLRALFGDPALRMIAKADFDATTIRSCCGVSIPTDR</sequence>
<dbReference type="OrthoDB" id="88903at2"/>
<dbReference type="Pfam" id="PF00400">
    <property type="entry name" value="WD40"/>
    <property type="match status" value="3"/>
</dbReference>
<dbReference type="Gene3D" id="2.130.10.10">
    <property type="entry name" value="YVTN repeat-like/Quinoprotein amine dehydrogenase"/>
    <property type="match status" value="2"/>
</dbReference>
<organism evidence="6 7">
    <name type="scientific">Kibdelosporangium aridum</name>
    <dbReference type="NCBI Taxonomy" id="2030"/>
    <lineage>
        <taxon>Bacteria</taxon>
        <taxon>Bacillati</taxon>
        <taxon>Actinomycetota</taxon>
        <taxon>Actinomycetes</taxon>
        <taxon>Pseudonocardiales</taxon>
        <taxon>Pseudonocardiaceae</taxon>
        <taxon>Kibdelosporangium</taxon>
    </lineage>
</organism>
<dbReference type="AlphaFoldDB" id="A0A428YRQ0"/>
<dbReference type="PROSITE" id="PS50294">
    <property type="entry name" value="WD_REPEATS_REGION"/>
    <property type="match status" value="2"/>
</dbReference>
<dbReference type="PANTHER" id="PTHR22847:SF637">
    <property type="entry name" value="WD REPEAT DOMAIN 5B"/>
    <property type="match status" value="1"/>
</dbReference>
<evidence type="ECO:0000256" key="3">
    <source>
        <dbReference type="PROSITE-ProRule" id="PRU00221"/>
    </source>
</evidence>
<evidence type="ECO:0000256" key="1">
    <source>
        <dbReference type="ARBA" id="ARBA00022574"/>
    </source>
</evidence>
<evidence type="ECO:0000256" key="2">
    <source>
        <dbReference type="ARBA" id="ARBA00022737"/>
    </source>
</evidence>
<dbReference type="Gene3D" id="3.40.50.300">
    <property type="entry name" value="P-loop containing nucleotide triphosphate hydrolases"/>
    <property type="match status" value="1"/>
</dbReference>
<dbReference type="InterPro" id="IPR036322">
    <property type="entry name" value="WD40_repeat_dom_sf"/>
</dbReference>
<keyword evidence="4" id="KW-0812">Transmembrane</keyword>
<dbReference type="SMART" id="SM00320">
    <property type="entry name" value="WD40"/>
    <property type="match status" value="7"/>
</dbReference>
<evidence type="ECO:0000256" key="4">
    <source>
        <dbReference type="SAM" id="Phobius"/>
    </source>
</evidence>
<evidence type="ECO:0000259" key="5">
    <source>
        <dbReference type="Pfam" id="PF07693"/>
    </source>
</evidence>
<dbReference type="InterPro" id="IPR015943">
    <property type="entry name" value="WD40/YVTN_repeat-like_dom_sf"/>
</dbReference>
<dbReference type="Proteomes" id="UP000287547">
    <property type="component" value="Unassembled WGS sequence"/>
</dbReference>
<protein>
    <recommendedName>
        <fullName evidence="5">KAP NTPase domain-containing protein</fullName>
    </recommendedName>
</protein>
<dbReference type="SUPFAM" id="SSF52540">
    <property type="entry name" value="P-loop containing nucleoside triphosphate hydrolases"/>
    <property type="match status" value="2"/>
</dbReference>
<name>A0A428YRQ0_KIBAR</name>
<feature type="transmembrane region" description="Helical" evidence="4">
    <location>
        <begin position="580"/>
        <end position="602"/>
    </location>
</feature>
<feature type="domain" description="KAP NTPase" evidence="5">
    <location>
        <begin position="460"/>
        <end position="827"/>
    </location>
</feature>
<dbReference type="PANTHER" id="PTHR22847">
    <property type="entry name" value="WD40 REPEAT PROTEIN"/>
    <property type="match status" value="1"/>
</dbReference>
<dbReference type="RefSeq" id="WP_051795196.1">
    <property type="nucleotide sequence ID" value="NZ_QHKI01000061.1"/>
</dbReference>
<keyword evidence="4" id="KW-0472">Membrane</keyword>
<evidence type="ECO:0000313" key="6">
    <source>
        <dbReference type="EMBL" id="RSM71867.1"/>
    </source>
</evidence>
<dbReference type="SUPFAM" id="SSF50978">
    <property type="entry name" value="WD40 repeat-like"/>
    <property type="match status" value="1"/>
</dbReference>
<reference evidence="6 7" key="1">
    <citation type="submission" date="2018-05" db="EMBL/GenBank/DDBJ databases">
        <title>Evolution of GPA BGCs.</title>
        <authorList>
            <person name="Waglechner N."/>
            <person name="Wright G.D."/>
        </authorList>
    </citation>
    <scope>NUCLEOTIDE SEQUENCE [LARGE SCALE GENOMIC DNA]</scope>
    <source>
        <strain evidence="6 7">A82846</strain>
    </source>
</reference>
<dbReference type="InterPro" id="IPR020472">
    <property type="entry name" value="WD40_PAC1"/>
</dbReference>
<dbReference type="PROSITE" id="PS50082">
    <property type="entry name" value="WD_REPEATS_2"/>
    <property type="match status" value="4"/>
</dbReference>
<dbReference type="PRINTS" id="PR00320">
    <property type="entry name" value="GPROTEINBRPT"/>
</dbReference>
<feature type="repeat" description="WD" evidence="3">
    <location>
        <begin position="388"/>
        <end position="421"/>
    </location>
</feature>
<keyword evidence="4" id="KW-1133">Transmembrane helix</keyword>
<accession>A0A428YRQ0</accession>
<feature type="repeat" description="WD" evidence="3">
    <location>
        <begin position="229"/>
        <end position="270"/>
    </location>
</feature>
<dbReference type="InterPro" id="IPR027417">
    <property type="entry name" value="P-loop_NTPase"/>
</dbReference>